<reference evidence="3 5" key="1">
    <citation type="journal article" date="2014" name="BMC Genomics">
        <title>Genome sequence of Anopheles sinensis provides insight into genetics basis of mosquito competence for malaria parasites.</title>
        <authorList>
            <person name="Zhou D."/>
            <person name="Zhang D."/>
            <person name="Ding G."/>
            <person name="Shi L."/>
            <person name="Hou Q."/>
            <person name="Ye Y."/>
            <person name="Xu Y."/>
            <person name="Zhou H."/>
            <person name="Xiong C."/>
            <person name="Li S."/>
            <person name="Yu J."/>
            <person name="Hong S."/>
            <person name="Yu X."/>
            <person name="Zou P."/>
            <person name="Chen C."/>
            <person name="Chang X."/>
            <person name="Wang W."/>
            <person name="Lv Y."/>
            <person name="Sun Y."/>
            <person name="Ma L."/>
            <person name="Shen B."/>
            <person name="Zhu C."/>
        </authorList>
    </citation>
    <scope>NUCLEOTIDE SEQUENCE [LARGE SCALE GENOMIC DNA]</scope>
</reference>
<dbReference type="InterPro" id="IPR013783">
    <property type="entry name" value="Ig-like_fold"/>
</dbReference>
<dbReference type="InterPro" id="IPR003598">
    <property type="entry name" value="Ig_sub2"/>
</dbReference>
<dbReference type="InterPro" id="IPR050958">
    <property type="entry name" value="Cell_Adh-Cytoskel_Orgn"/>
</dbReference>
<dbReference type="GO" id="GO:0008046">
    <property type="term" value="F:axon guidance receptor activity"/>
    <property type="evidence" value="ECO:0007669"/>
    <property type="project" value="TreeGrafter"/>
</dbReference>
<dbReference type="VEuPathDB" id="VectorBase:ASIS021204"/>
<dbReference type="InterPro" id="IPR003599">
    <property type="entry name" value="Ig_sub"/>
</dbReference>
<name>A0A084WBI4_ANOSI</name>
<evidence type="ECO:0000256" key="1">
    <source>
        <dbReference type="ARBA" id="ARBA00023319"/>
    </source>
</evidence>
<dbReference type="SUPFAM" id="SSF48726">
    <property type="entry name" value="Immunoglobulin"/>
    <property type="match status" value="3"/>
</dbReference>
<reference evidence="4" key="2">
    <citation type="submission" date="2020-05" db="UniProtKB">
        <authorList>
            <consortium name="EnsemblMetazoa"/>
        </authorList>
    </citation>
    <scope>IDENTIFICATION</scope>
</reference>
<dbReference type="GO" id="GO:0050808">
    <property type="term" value="P:synapse organization"/>
    <property type="evidence" value="ECO:0007669"/>
    <property type="project" value="TreeGrafter"/>
</dbReference>
<dbReference type="Proteomes" id="UP000030765">
    <property type="component" value="Unassembled WGS sequence"/>
</dbReference>
<dbReference type="Gene3D" id="2.60.40.10">
    <property type="entry name" value="Immunoglobulins"/>
    <property type="match status" value="3"/>
</dbReference>
<feature type="domain" description="Ig-like" evidence="2">
    <location>
        <begin position="1"/>
        <end position="65"/>
    </location>
</feature>
<dbReference type="EnsemblMetazoa" id="ASIC015545-RA">
    <property type="protein sequence ID" value="ASIC015545-PA"/>
    <property type="gene ID" value="ASIC015545"/>
</dbReference>
<evidence type="ECO:0000313" key="4">
    <source>
        <dbReference type="EnsemblMetazoa" id="ASIC015545-PA"/>
    </source>
</evidence>
<dbReference type="GO" id="GO:0043025">
    <property type="term" value="C:neuronal cell body"/>
    <property type="evidence" value="ECO:0007669"/>
    <property type="project" value="TreeGrafter"/>
</dbReference>
<dbReference type="SMART" id="SM00409">
    <property type="entry name" value="IG"/>
    <property type="match status" value="3"/>
</dbReference>
<accession>A0A084WBI4</accession>
<organism evidence="3">
    <name type="scientific">Anopheles sinensis</name>
    <name type="common">Mosquito</name>
    <dbReference type="NCBI Taxonomy" id="74873"/>
    <lineage>
        <taxon>Eukaryota</taxon>
        <taxon>Metazoa</taxon>
        <taxon>Ecdysozoa</taxon>
        <taxon>Arthropoda</taxon>
        <taxon>Hexapoda</taxon>
        <taxon>Insecta</taxon>
        <taxon>Pterygota</taxon>
        <taxon>Neoptera</taxon>
        <taxon>Endopterygota</taxon>
        <taxon>Diptera</taxon>
        <taxon>Nematocera</taxon>
        <taxon>Culicoidea</taxon>
        <taxon>Culicidae</taxon>
        <taxon>Anophelinae</taxon>
        <taxon>Anopheles</taxon>
    </lineage>
</organism>
<dbReference type="InterPro" id="IPR007110">
    <property type="entry name" value="Ig-like_dom"/>
</dbReference>
<gene>
    <name evidence="3" type="ORF">ZHAS_00015545</name>
</gene>
<dbReference type="EMBL" id="KE525331">
    <property type="protein sequence ID" value="KFB47578.1"/>
    <property type="molecule type" value="Genomic_DNA"/>
</dbReference>
<sequence length="437" mass="49338">MLATDETNIIMWYFNKKPIYQAQNKLTTDPRITRNEDFSLQIENVQVSDEGVYSCQLLPNQVTVKIELEVKTPPRDVKLMHGNRILNETVEVEANERKFILLCSAKGHPTAQITWYYKGRHLDQEYSRQMGIVPRKEFLEVHTVKAKHAGDYECLAQNGIGEPVSRTVTVVVKDGSEELYDDENESFNVTTTPPEKGKPNIHKHSGYVNTAIGENVELVCLYDSYPSPTKIQWLKNDGVIQPSAQTTITNDHHNHHDRTRLLVKNIQQKDLVAYYCRIDNELGNATSKTIVGLQPGGAHLMHSNFSDGLLHTWWKIHSKQPIAEVQLFYKGEMANYVVVDAEITSYDQNQDGNSWMIRKSIRLPEGTWFVTARARNTEGWSSAENTPHQFQIPNAMDNIQVASIGGGTGASHRTLPVVPAVLLALLLLPFCAQSLAY</sequence>
<dbReference type="InterPro" id="IPR013098">
    <property type="entry name" value="Ig_I-set"/>
</dbReference>
<dbReference type="GO" id="GO:0007156">
    <property type="term" value="P:homophilic cell adhesion via plasma membrane adhesion molecules"/>
    <property type="evidence" value="ECO:0007669"/>
    <property type="project" value="TreeGrafter"/>
</dbReference>
<dbReference type="GO" id="GO:0030424">
    <property type="term" value="C:axon"/>
    <property type="evidence" value="ECO:0007669"/>
    <property type="project" value="TreeGrafter"/>
</dbReference>
<evidence type="ECO:0000313" key="3">
    <source>
        <dbReference type="EMBL" id="KFB47578.1"/>
    </source>
</evidence>
<feature type="domain" description="Ig-like" evidence="2">
    <location>
        <begin position="74"/>
        <end position="169"/>
    </location>
</feature>
<proteinExistence type="predicted"/>
<keyword evidence="5" id="KW-1185">Reference proteome</keyword>
<dbReference type="PROSITE" id="PS50835">
    <property type="entry name" value="IG_LIKE"/>
    <property type="match status" value="3"/>
</dbReference>
<dbReference type="InterPro" id="IPR036179">
    <property type="entry name" value="Ig-like_dom_sf"/>
</dbReference>
<dbReference type="InterPro" id="IPR013106">
    <property type="entry name" value="Ig_V-set"/>
</dbReference>
<dbReference type="OMA" id="NAVMWYK"/>
<dbReference type="SMART" id="SM00408">
    <property type="entry name" value="IGc2"/>
    <property type="match status" value="2"/>
</dbReference>
<dbReference type="GO" id="GO:0005886">
    <property type="term" value="C:plasma membrane"/>
    <property type="evidence" value="ECO:0007669"/>
    <property type="project" value="TreeGrafter"/>
</dbReference>
<dbReference type="Pfam" id="PF07686">
    <property type="entry name" value="V-set"/>
    <property type="match status" value="1"/>
</dbReference>
<dbReference type="OrthoDB" id="6159398at2759"/>
<feature type="domain" description="Ig-like" evidence="2">
    <location>
        <begin position="199"/>
        <end position="291"/>
    </location>
</feature>
<evidence type="ECO:0000259" key="2">
    <source>
        <dbReference type="PROSITE" id="PS50835"/>
    </source>
</evidence>
<dbReference type="EMBL" id="ATLV01022359">
    <property type="status" value="NOT_ANNOTATED_CDS"/>
    <property type="molecule type" value="Genomic_DNA"/>
</dbReference>
<dbReference type="PANTHER" id="PTHR45080">
    <property type="entry name" value="CONTACTIN 5"/>
    <property type="match status" value="1"/>
</dbReference>
<dbReference type="Pfam" id="PF07679">
    <property type="entry name" value="I-set"/>
    <property type="match status" value="1"/>
</dbReference>
<dbReference type="CDD" id="cd00096">
    <property type="entry name" value="Ig"/>
    <property type="match status" value="2"/>
</dbReference>
<dbReference type="VEuPathDB" id="VectorBase:ASIC015545"/>
<protein>
    <submittedName>
        <fullName evidence="3 4">Opioid-binding protein/cell adhesion molecule, putative</fullName>
    </submittedName>
</protein>
<evidence type="ECO:0000313" key="5">
    <source>
        <dbReference type="Proteomes" id="UP000030765"/>
    </source>
</evidence>
<keyword evidence="1" id="KW-0393">Immunoglobulin domain</keyword>
<dbReference type="AlphaFoldDB" id="A0A084WBI4"/>
<dbReference type="STRING" id="74873.A0A084WBI4"/>
<dbReference type="Pfam" id="PF13927">
    <property type="entry name" value="Ig_3"/>
    <property type="match status" value="1"/>
</dbReference>
<dbReference type="PANTHER" id="PTHR45080:SF38">
    <property type="entry name" value="FI23916P1-RELATED"/>
    <property type="match status" value="1"/>
</dbReference>